<dbReference type="NCBIfam" id="TIGR01590">
    <property type="entry name" value="yir-bir-cir_Pla"/>
    <property type="match status" value="1"/>
</dbReference>
<sequence length="239" mass="28027">MDKNLCKKFNDVRGWFPDNLSNGKYEFKEGKHFNKYCNNNNCDGPFDKISAGCLYFFNEFFGNSELLSQYANNYINVVDYIMIWLNYMLSLKQNDLKNSLKHFYDTYIKSGNKYNTSIQNVKGCNNYKDLILKKHDLTNDDMDNNIISELYGAFKLLCKMYTEFDERTSTCTNCLQYANDFFSKYEKLNKDHNITNNSSLNQLLSTLSTDYNKIKDKCSDVKLIICATINLNYTMPIEM</sequence>
<dbReference type="EMBL" id="KI635725">
    <property type="protein sequence ID" value="ETB63211.1"/>
    <property type="molecule type" value="Genomic_DNA"/>
</dbReference>
<evidence type="ECO:0000313" key="1">
    <source>
        <dbReference type="EMBL" id="ETB63211.1"/>
    </source>
</evidence>
<proteinExistence type="predicted"/>
<accession>V7PUG8</accession>
<dbReference type="Proteomes" id="UP000018538">
    <property type="component" value="Unassembled WGS sequence"/>
</dbReference>
<evidence type="ECO:0008006" key="3">
    <source>
        <dbReference type="Google" id="ProtNLM"/>
    </source>
</evidence>
<dbReference type="InterPro" id="IPR006477">
    <property type="entry name" value="Yir_bir_cir"/>
</dbReference>
<dbReference type="AlphaFoldDB" id="V7PUG8"/>
<name>V7PUG8_PLAYE</name>
<protein>
    <recommendedName>
        <fullName evidence="3">YIR protein</fullName>
    </recommendedName>
</protein>
<evidence type="ECO:0000313" key="2">
    <source>
        <dbReference type="Proteomes" id="UP000018538"/>
    </source>
</evidence>
<organism evidence="1 2">
    <name type="scientific">Plasmodium yoelii 17X</name>
    <dbReference type="NCBI Taxonomy" id="1323249"/>
    <lineage>
        <taxon>Eukaryota</taxon>
        <taxon>Sar</taxon>
        <taxon>Alveolata</taxon>
        <taxon>Apicomplexa</taxon>
        <taxon>Aconoidasida</taxon>
        <taxon>Haemosporida</taxon>
        <taxon>Plasmodiidae</taxon>
        <taxon>Plasmodium</taxon>
        <taxon>Plasmodium (Vinckeia)</taxon>
    </lineage>
</organism>
<gene>
    <name evidence="1" type="ORF">YYC_00259</name>
</gene>
<reference evidence="1 2" key="1">
    <citation type="submission" date="2013-11" db="EMBL/GenBank/DDBJ databases">
        <title>The Genome Sequence of Plasmodium yoelii 17X.</title>
        <authorList>
            <consortium name="The Broad Institute Genomics Platform"/>
            <consortium name="The Broad Institute Genome Sequencing Center for Infectious Disease"/>
            <person name="Neafsey D."/>
            <person name="Adams J."/>
            <person name="Walker B."/>
            <person name="Young S.K."/>
            <person name="Zeng Q."/>
            <person name="Gargeya S."/>
            <person name="Fitzgerald M."/>
            <person name="Haas B."/>
            <person name="Abouelleil A."/>
            <person name="Alvarado L."/>
            <person name="Chapman S.B."/>
            <person name="Gainer-Dewar J."/>
            <person name="Goldberg J."/>
            <person name="Griggs A."/>
            <person name="Gujja S."/>
            <person name="Hansen M."/>
            <person name="Howarth C."/>
            <person name="Imamovic A."/>
            <person name="Ireland A."/>
            <person name="Larimer J."/>
            <person name="McCowan C."/>
            <person name="Murphy C."/>
            <person name="Pearson M."/>
            <person name="Poon T.W."/>
            <person name="Priest M."/>
            <person name="Roberts A."/>
            <person name="Saif S."/>
            <person name="Shea T."/>
            <person name="Sykes S."/>
            <person name="Wortman J."/>
            <person name="Nusbaum C."/>
            <person name="Birren B."/>
        </authorList>
    </citation>
    <scope>NUCLEOTIDE SEQUENCE [LARGE SCALE GENOMIC DNA]</scope>
    <source>
        <strain evidence="1 2">17X</strain>
    </source>
</reference>
<keyword evidence="2" id="KW-1185">Reference proteome</keyword>
<dbReference type="Pfam" id="PF06022">
    <property type="entry name" value="Cir_Bir_Yir"/>
    <property type="match status" value="1"/>
</dbReference>